<dbReference type="RefSeq" id="WP_088171678.1">
    <property type="nucleotide sequence ID" value="NZ_NCQP01000001.1"/>
</dbReference>
<dbReference type="PROSITE" id="PS51194">
    <property type="entry name" value="HELICASE_CTER"/>
    <property type="match status" value="1"/>
</dbReference>
<keyword evidence="6" id="KW-0413">Isomerase</keyword>
<dbReference type="EC" id="5.6.2.4" evidence="8"/>
<evidence type="ECO:0000256" key="5">
    <source>
        <dbReference type="ARBA" id="ARBA00022840"/>
    </source>
</evidence>
<evidence type="ECO:0000256" key="7">
    <source>
        <dbReference type="ARBA" id="ARBA00034617"/>
    </source>
</evidence>
<dbReference type="InterPro" id="IPR032438">
    <property type="entry name" value="ERCC3_RAD25_C"/>
</dbReference>
<keyword evidence="5" id="KW-0067">ATP-binding</keyword>
<dbReference type="AlphaFoldDB" id="A0A211YQI8"/>
<dbReference type="SMART" id="SM00487">
    <property type="entry name" value="DEXDc"/>
    <property type="match status" value="1"/>
</dbReference>
<dbReference type="InterPro" id="IPR027417">
    <property type="entry name" value="P-loop_NTPase"/>
</dbReference>
<evidence type="ECO:0000256" key="8">
    <source>
        <dbReference type="ARBA" id="ARBA00034808"/>
    </source>
</evidence>
<dbReference type="PROSITE" id="PS51192">
    <property type="entry name" value="HELICASE_ATP_BIND_1"/>
    <property type="match status" value="1"/>
</dbReference>
<dbReference type="Proteomes" id="UP000196694">
    <property type="component" value="Unassembled WGS sequence"/>
</dbReference>
<comment type="similarity">
    <text evidence="1">Belongs to the helicase family. RAD25/XPB subfamily.</text>
</comment>
<dbReference type="Pfam" id="PF04851">
    <property type="entry name" value="ResIII"/>
    <property type="match status" value="1"/>
</dbReference>
<evidence type="ECO:0000256" key="3">
    <source>
        <dbReference type="ARBA" id="ARBA00022801"/>
    </source>
</evidence>
<dbReference type="CDD" id="cd17926">
    <property type="entry name" value="DEXHc_RE"/>
    <property type="match status" value="1"/>
</dbReference>
<dbReference type="SUPFAM" id="SSF52540">
    <property type="entry name" value="P-loop containing nucleoside triphosphate hydrolases"/>
    <property type="match status" value="1"/>
</dbReference>
<evidence type="ECO:0000256" key="6">
    <source>
        <dbReference type="ARBA" id="ARBA00023235"/>
    </source>
</evidence>
<evidence type="ECO:0000313" key="12">
    <source>
        <dbReference type="EMBL" id="OWJ55325.1"/>
    </source>
</evidence>
<evidence type="ECO:0000259" key="11">
    <source>
        <dbReference type="PROSITE" id="PS51194"/>
    </source>
</evidence>
<comment type="catalytic activity">
    <reaction evidence="9">
        <text>ATP + H2O = ADP + phosphate + H(+)</text>
        <dbReference type="Rhea" id="RHEA:13065"/>
        <dbReference type="ChEBI" id="CHEBI:15377"/>
        <dbReference type="ChEBI" id="CHEBI:15378"/>
        <dbReference type="ChEBI" id="CHEBI:30616"/>
        <dbReference type="ChEBI" id="CHEBI:43474"/>
        <dbReference type="ChEBI" id="CHEBI:456216"/>
        <dbReference type="EC" id="5.6.2.4"/>
    </reaction>
</comment>
<keyword evidence="2" id="KW-0547">Nucleotide-binding</keyword>
<dbReference type="PANTHER" id="PTHR11274:SF0">
    <property type="entry name" value="GENERAL TRANSCRIPTION AND DNA REPAIR FACTOR IIH HELICASE SUBUNIT XPB"/>
    <property type="match status" value="1"/>
</dbReference>
<dbReference type="GO" id="GO:0003677">
    <property type="term" value="F:DNA binding"/>
    <property type="evidence" value="ECO:0007669"/>
    <property type="project" value="InterPro"/>
</dbReference>
<dbReference type="GO" id="GO:0043138">
    <property type="term" value="F:3'-5' DNA helicase activity"/>
    <property type="evidence" value="ECO:0007669"/>
    <property type="project" value="UniProtKB-EC"/>
</dbReference>
<organism evidence="12 13">
    <name type="scientific">Pyrodictium delaneyi</name>
    <dbReference type="NCBI Taxonomy" id="1273541"/>
    <lineage>
        <taxon>Archaea</taxon>
        <taxon>Thermoproteota</taxon>
        <taxon>Thermoprotei</taxon>
        <taxon>Desulfurococcales</taxon>
        <taxon>Pyrodictiaceae</taxon>
        <taxon>Pyrodictium</taxon>
    </lineage>
</organism>
<sequence>MYLRFKICRWLDKDEFKDLVRLASYIGRRDGCSWFEISFSNSHVDKLLDLLDSLKTFGAEFDQRSKQIVDKLLAEANTVEIDASTSGFLVRSRRLLLDYLSTFRAKGLVRYSRNYRGFIVKPYAIVDVIDRLQREGFKVKDNTGLLYSKKTLNIVFNGKLRSYQEEAINAWRENRYRGVIALPTGSGKTIVALAAMVTLSVPTLIVVYTREQLNEWAEKIVKFTNLDKNNIGLFYSEQKSIKLITIATYQSAFRNIDILFDKFSLLIVDEAHHLPAEKFRAIAESILAPYRLGLSATPYREDGRHEELFRLVGGVVYERSLSELLEEGFIASFEIVPVLVQLERKEFEEYKKLKKKFIVMARGRKVDELVKAASAGDDSAKQALQLLSRIRRVLALSKSKVEKARRIVENELAKGSKIIIFTQYVDQAETIGKELGIPVVTGKTEKHKRRIIFELYKRGRFRAIVLTTVGDEGIDIPDANVGIVLSGTSSRRQFIQRLGRLLRPQPGKVAKLYYIAVKGTQEETALKKLLNSI</sequence>
<comment type="catalytic activity">
    <reaction evidence="7">
        <text>Couples ATP hydrolysis with the unwinding of duplex DNA by translocating in the 3'-5' direction.</text>
        <dbReference type="EC" id="5.6.2.4"/>
    </reaction>
</comment>
<feature type="domain" description="Helicase C-terminal" evidence="11">
    <location>
        <begin position="400"/>
        <end position="533"/>
    </location>
</feature>
<dbReference type="InterPro" id="IPR006935">
    <property type="entry name" value="Helicase/UvrB_N"/>
</dbReference>
<evidence type="ECO:0000256" key="2">
    <source>
        <dbReference type="ARBA" id="ARBA00022741"/>
    </source>
</evidence>
<evidence type="ECO:0000256" key="1">
    <source>
        <dbReference type="ARBA" id="ARBA00006637"/>
    </source>
</evidence>
<dbReference type="PANTHER" id="PTHR11274">
    <property type="entry name" value="RAD25/XP-B DNA REPAIR HELICASE"/>
    <property type="match status" value="1"/>
</dbReference>
<keyword evidence="4 12" id="KW-0347">Helicase</keyword>
<keyword evidence="3" id="KW-0378">Hydrolase</keyword>
<evidence type="ECO:0000259" key="10">
    <source>
        <dbReference type="PROSITE" id="PS51192"/>
    </source>
</evidence>
<dbReference type="SMART" id="SM00490">
    <property type="entry name" value="HELICc"/>
    <property type="match status" value="1"/>
</dbReference>
<dbReference type="EMBL" id="NCQP01000001">
    <property type="protein sequence ID" value="OWJ55325.1"/>
    <property type="molecule type" value="Genomic_DNA"/>
</dbReference>
<evidence type="ECO:0000256" key="9">
    <source>
        <dbReference type="ARBA" id="ARBA00048988"/>
    </source>
</evidence>
<accession>A0A211YQI8</accession>
<dbReference type="InterPro" id="IPR014001">
    <property type="entry name" value="Helicase_ATP-bd"/>
</dbReference>
<dbReference type="InterPro" id="IPR050615">
    <property type="entry name" value="ATP-dep_DNA_Helicase"/>
</dbReference>
<feature type="domain" description="Helicase ATP-binding" evidence="10">
    <location>
        <begin position="169"/>
        <end position="316"/>
    </location>
</feature>
<gene>
    <name evidence="12" type="ORF">Pdsh_00420</name>
</gene>
<dbReference type="Gene3D" id="3.40.50.300">
    <property type="entry name" value="P-loop containing nucleotide triphosphate hydrolases"/>
    <property type="match status" value="2"/>
</dbReference>
<name>A0A211YQI8_9CREN</name>
<evidence type="ECO:0000256" key="4">
    <source>
        <dbReference type="ARBA" id="ARBA00022806"/>
    </source>
</evidence>
<evidence type="ECO:0000313" key="13">
    <source>
        <dbReference type="Proteomes" id="UP000196694"/>
    </source>
</evidence>
<dbReference type="Pfam" id="PF16203">
    <property type="entry name" value="ERCC3_RAD25_C"/>
    <property type="match status" value="1"/>
</dbReference>
<dbReference type="GO" id="GO:0016787">
    <property type="term" value="F:hydrolase activity"/>
    <property type="evidence" value="ECO:0007669"/>
    <property type="project" value="UniProtKB-KW"/>
</dbReference>
<reference evidence="12 13" key="1">
    <citation type="submission" date="2017-05" db="EMBL/GenBank/DDBJ databases">
        <title>The draft genome of the hyperthermophilic archaeon 'Pyrodictium delaneyi strain Hulk', an iron and nitrate reducer, reveals the capacity for sulfate reduction.</title>
        <authorList>
            <person name="Demey L.M."/>
            <person name="Miller C."/>
            <person name="Manzella M."/>
            <person name="Reguera G."/>
            <person name="Kashefi K."/>
        </authorList>
    </citation>
    <scope>NUCLEOTIDE SEQUENCE [LARGE SCALE GENOMIC DNA]</scope>
    <source>
        <strain evidence="12 13">Hulk</strain>
    </source>
</reference>
<proteinExistence type="inferred from homology"/>
<keyword evidence="13" id="KW-1185">Reference proteome</keyword>
<dbReference type="GO" id="GO:0005524">
    <property type="term" value="F:ATP binding"/>
    <property type="evidence" value="ECO:0007669"/>
    <property type="project" value="UniProtKB-KW"/>
</dbReference>
<comment type="caution">
    <text evidence="12">The sequence shown here is derived from an EMBL/GenBank/DDBJ whole genome shotgun (WGS) entry which is preliminary data.</text>
</comment>
<protein>
    <recommendedName>
        <fullName evidence="8">DNA 3'-5' helicase</fullName>
        <ecNumber evidence="8">5.6.2.4</ecNumber>
    </recommendedName>
</protein>
<dbReference type="InterPro" id="IPR001650">
    <property type="entry name" value="Helicase_C-like"/>
</dbReference>